<reference evidence="1 2" key="2">
    <citation type="submission" date="2018-11" db="EMBL/GenBank/DDBJ databases">
        <authorList>
            <consortium name="Pathogen Informatics"/>
        </authorList>
    </citation>
    <scope>NUCLEOTIDE SEQUENCE [LARGE SCALE GENOMIC DNA]</scope>
    <source>
        <strain evidence="1 2">NST_G2</strain>
    </source>
</reference>
<accession>A0A183TKX9</accession>
<proteinExistence type="predicted"/>
<dbReference type="AlphaFoldDB" id="A0A183TKX9"/>
<dbReference type="EMBL" id="UYSU01042013">
    <property type="protein sequence ID" value="VDM03513.1"/>
    <property type="molecule type" value="Genomic_DNA"/>
</dbReference>
<name>A0A183TKX9_SCHSO</name>
<gene>
    <name evidence="1" type="ORF">SSLN_LOCUS17127</name>
</gene>
<evidence type="ECO:0000313" key="2">
    <source>
        <dbReference type="Proteomes" id="UP000275846"/>
    </source>
</evidence>
<evidence type="ECO:0000313" key="3">
    <source>
        <dbReference type="WBParaSite" id="SSLN_0001777601-mRNA-1"/>
    </source>
</evidence>
<dbReference type="WBParaSite" id="SSLN_0001777601-mRNA-1">
    <property type="protein sequence ID" value="SSLN_0001777601-mRNA-1"/>
    <property type="gene ID" value="SSLN_0001777601"/>
</dbReference>
<sequence>MGLLGHVGIHESGIHRDANTSCAPINTSNSPLMGMTTSTSSTAPADPVPPHLSCPNFNRTCKSHIGLVDYLRIHRTETGEPVPGAPTYTRCTRRPAALCRPPVLIADQINALRSTVLLVVGTTPGTDSGIRLKESTKEHTSAAATGVLTRGRTVNARTDHKLNLSLVMTASTPAGILYASASLRSRIPNSVPHSDSHSLMHQTNA</sequence>
<dbReference type="OrthoDB" id="8117402at2759"/>
<evidence type="ECO:0000313" key="1">
    <source>
        <dbReference type="EMBL" id="VDM03513.1"/>
    </source>
</evidence>
<reference evidence="3" key="1">
    <citation type="submission" date="2016-06" db="UniProtKB">
        <authorList>
            <consortium name="WormBaseParasite"/>
        </authorList>
    </citation>
    <scope>IDENTIFICATION</scope>
</reference>
<protein>
    <submittedName>
        <fullName evidence="1 3">Uncharacterized protein</fullName>
    </submittedName>
</protein>
<dbReference type="Proteomes" id="UP000275846">
    <property type="component" value="Unassembled WGS sequence"/>
</dbReference>
<organism evidence="3">
    <name type="scientific">Schistocephalus solidus</name>
    <name type="common">Tapeworm</name>
    <dbReference type="NCBI Taxonomy" id="70667"/>
    <lineage>
        <taxon>Eukaryota</taxon>
        <taxon>Metazoa</taxon>
        <taxon>Spiralia</taxon>
        <taxon>Lophotrochozoa</taxon>
        <taxon>Platyhelminthes</taxon>
        <taxon>Cestoda</taxon>
        <taxon>Eucestoda</taxon>
        <taxon>Diphyllobothriidea</taxon>
        <taxon>Diphyllobothriidae</taxon>
        <taxon>Schistocephalus</taxon>
    </lineage>
</organism>
<keyword evidence="2" id="KW-1185">Reference proteome</keyword>